<dbReference type="GO" id="GO:0003723">
    <property type="term" value="F:RNA binding"/>
    <property type="evidence" value="ECO:0007669"/>
    <property type="project" value="UniProtKB-UniRule"/>
</dbReference>
<evidence type="ECO:0000256" key="2">
    <source>
        <dbReference type="SAM" id="MobiDB-lite"/>
    </source>
</evidence>
<feature type="compositionally biased region" description="Low complexity" evidence="2">
    <location>
        <begin position="758"/>
        <end position="769"/>
    </location>
</feature>
<feature type="compositionally biased region" description="Polar residues" evidence="2">
    <location>
        <begin position="317"/>
        <end position="339"/>
    </location>
</feature>
<feature type="compositionally biased region" description="Basic and acidic residues" evidence="2">
    <location>
        <begin position="288"/>
        <end position="302"/>
    </location>
</feature>
<evidence type="ECO:0000256" key="1">
    <source>
        <dbReference type="PROSITE-ProRule" id="PRU00176"/>
    </source>
</evidence>
<dbReference type="InterPro" id="IPR000504">
    <property type="entry name" value="RRM_dom"/>
</dbReference>
<dbReference type="EMBL" id="MU251358">
    <property type="protein sequence ID" value="KAG9239496.1"/>
    <property type="molecule type" value="Genomic_DNA"/>
</dbReference>
<gene>
    <name evidence="4" type="ORF">BJ875DRAFT_538715</name>
</gene>
<name>A0A9P7YTK8_9HELO</name>
<dbReference type="OrthoDB" id="3540217at2759"/>
<feature type="compositionally biased region" description="Basic and acidic residues" evidence="2">
    <location>
        <begin position="983"/>
        <end position="992"/>
    </location>
</feature>
<evidence type="ECO:0000259" key="3">
    <source>
        <dbReference type="PROSITE" id="PS50102"/>
    </source>
</evidence>
<dbReference type="InterPro" id="IPR035979">
    <property type="entry name" value="RBD_domain_sf"/>
</dbReference>
<feature type="region of interest" description="Disordered" evidence="2">
    <location>
        <begin position="255"/>
        <end position="378"/>
    </location>
</feature>
<dbReference type="SMART" id="SM00360">
    <property type="entry name" value="RRM"/>
    <property type="match status" value="1"/>
</dbReference>
<feature type="compositionally biased region" description="Polar residues" evidence="2">
    <location>
        <begin position="936"/>
        <end position="947"/>
    </location>
</feature>
<comment type="caution">
    <text evidence="4">The sequence shown here is derived from an EMBL/GenBank/DDBJ whole genome shotgun (WGS) entry which is preliminary data.</text>
</comment>
<feature type="compositionally biased region" description="Polar residues" evidence="2">
    <location>
        <begin position="901"/>
        <end position="910"/>
    </location>
</feature>
<feature type="compositionally biased region" description="Basic residues" evidence="2">
    <location>
        <begin position="783"/>
        <end position="792"/>
    </location>
</feature>
<dbReference type="PROSITE" id="PS50102">
    <property type="entry name" value="RRM"/>
    <property type="match status" value="1"/>
</dbReference>
<sequence>MAPPHVAAMAQVSAIPLVRQQKTPASVTIPYLKMPMSFFDIPDSAPAHFSTHRGQLEKRVLPLPLPVSLVRSNILHDVKWKVQHIRDEYPTIASSITEPAKWEDLYQYFDGFDLYVQGASFCYYVVQTLGQQNRCNKAIIAREIDLWAAEWINFHSEQVLNGPPNADLIEMFTMDEHAGLETMTLEEIKLMFVGLEKHRDIFLSSIRPRVQPLYPVQERFYTPALTGPFASQIPNINSPQRICPNHIIALQPVSLHQPPIHPNNNTIVHDQNQRQTADSVHSVPTPRNDGRNMRATDRRRMSNESSRTSLHQKKNQARFNNQEGRHTVSNTPHQSPRSRQASDEPVYINTSQPPASPRSKPFANRFSHETGPSRFSNDARVGATPFSPHHGHRGSHLTNFQNDSQILQGDVNATQIDTHPRHRGSQHMEIKDVKDLFEGDPKAYVHNSSQPTCTYFYIGEARLLNRNEIHGERRLRTAWVGNVPRSYFTCHKLKDLMSACGEVESIHYLFGSAVAFVTFTSEESLPAAIKKFTRYKLKCGTIISINESLGNQIVTRNRSNSQMSQKSYGYGRSSNFPCQDLYQYPRRRYSNNRHGSGSANGSFSQYNQFGRPIQPQDGSMSFPNMQNGFESQLMSTVSEMNQHKYALDRLPMRPALDQIENPPYSARKAINGDSEFGQGSALHANQSTRKPFENNTSIPGKSRNNKRASRSNTSTIPTPAASPVKSRSMANLCSMLHQSKSHEPLKEKFPTPIDIKLSDSLSSEQSQTSIRDKPNGKVGPIVKNKKTSKHIHKGEGTSGSKESGELSLLTSKPTAGLAESNSFLNRTETQASLAESSPCRSKTSTKSEVSLPQEGAMSTPAAALSLEERDTIGKDTPKYQSAAKKGQSSGPKARKNEHSKSMSNGVHGTDNQVIINLEYKKSTIAANNDPPGISANIGNQFDSASDDSVNRGHSKTQGRNEARRNKAQPSKSHRSMQSNASTKSHETIKSDNEDPSNAKWDERSKSSPAKNCKNSASTNLANRNEGERPQKGHTKKGNSFSSAGSSVRKADLKALATSGGVLIYSLTSSVATPAEKKPKNLIEDPKQWPALGPSYSPLSLIADGKRPAAIPESTFRPVVPRKITPGGIVPAVPIIKRPRPQLEDPLGGPDWPFVRSCRPIRDNSEDVEEREET</sequence>
<proteinExistence type="predicted"/>
<feature type="compositionally biased region" description="Basic and acidic residues" evidence="2">
    <location>
        <begin position="866"/>
        <end position="877"/>
    </location>
</feature>
<keyword evidence="5" id="KW-1185">Reference proteome</keyword>
<feature type="compositionally biased region" description="Polar residues" evidence="2">
    <location>
        <begin position="262"/>
        <end position="279"/>
    </location>
</feature>
<dbReference type="AlphaFoldDB" id="A0A9P7YTK8"/>
<feature type="domain" description="RRM" evidence="3">
    <location>
        <begin position="476"/>
        <end position="550"/>
    </location>
</feature>
<feature type="region of interest" description="Disordered" evidence="2">
    <location>
        <begin position="1138"/>
        <end position="1173"/>
    </location>
</feature>
<evidence type="ECO:0000313" key="5">
    <source>
        <dbReference type="Proteomes" id="UP000824998"/>
    </source>
</evidence>
<evidence type="ECO:0000313" key="4">
    <source>
        <dbReference type="EMBL" id="KAG9239496.1"/>
    </source>
</evidence>
<dbReference type="SUPFAM" id="SSF54928">
    <property type="entry name" value="RNA-binding domain, RBD"/>
    <property type="match status" value="1"/>
</dbReference>
<feature type="region of interest" description="Disordered" evidence="2">
    <location>
        <begin position="827"/>
        <end position="910"/>
    </location>
</feature>
<keyword evidence="1" id="KW-0694">RNA-binding</keyword>
<feature type="compositionally biased region" description="Polar residues" evidence="2">
    <location>
        <begin position="967"/>
        <end position="982"/>
    </location>
</feature>
<accession>A0A9P7YTK8</accession>
<dbReference type="Gene3D" id="3.30.70.330">
    <property type="match status" value="1"/>
</dbReference>
<protein>
    <recommendedName>
        <fullName evidence="3">RRM domain-containing protein</fullName>
    </recommendedName>
</protein>
<dbReference type="Pfam" id="PF00076">
    <property type="entry name" value="RRM_1"/>
    <property type="match status" value="1"/>
</dbReference>
<feature type="compositionally biased region" description="Polar residues" evidence="2">
    <location>
        <begin position="827"/>
        <end position="850"/>
    </location>
</feature>
<feature type="compositionally biased region" description="Basic and acidic residues" evidence="2">
    <location>
        <begin position="740"/>
        <end position="749"/>
    </location>
</feature>
<dbReference type="Proteomes" id="UP000824998">
    <property type="component" value="Unassembled WGS sequence"/>
</dbReference>
<feature type="region of interest" description="Disordered" evidence="2">
    <location>
        <begin position="665"/>
        <end position="726"/>
    </location>
</feature>
<dbReference type="InterPro" id="IPR012677">
    <property type="entry name" value="Nucleotide-bd_a/b_plait_sf"/>
</dbReference>
<dbReference type="CDD" id="cd00590">
    <property type="entry name" value="RRM_SF"/>
    <property type="match status" value="1"/>
</dbReference>
<feature type="region of interest" description="Disordered" evidence="2">
    <location>
        <begin position="924"/>
        <end position="1048"/>
    </location>
</feature>
<organism evidence="4 5">
    <name type="scientific">Amylocarpus encephaloides</name>
    <dbReference type="NCBI Taxonomy" id="45428"/>
    <lineage>
        <taxon>Eukaryota</taxon>
        <taxon>Fungi</taxon>
        <taxon>Dikarya</taxon>
        <taxon>Ascomycota</taxon>
        <taxon>Pezizomycotina</taxon>
        <taxon>Leotiomycetes</taxon>
        <taxon>Helotiales</taxon>
        <taxon>Helotiales incertae sedis</taxon>
        <taxon>Amylocarpus</taxon>
    </lineage>
</organism>
<feature type="compositionally biased region" description="Polar residues" evidence="2">
    <location>
        <begin position="683"/>
        <end position="699"/>
    </location>
</feature>
<feature type="compositionally biased region" description="Polar residues" evidence="2">
    <location>
        <begin position="1006"/>
        <end position="1022"/>
    </location>
</feature>
<feature type="region of interest" description="Disordered" evidence="2">
    <location>
        <begin position="739"/>
        <end position="809"/>
    </location>
</feature>
<reference evidence="4" key="1">
    <citation type="journal article" date="2021" name="IMA Fungus">
        <title>Genomic characterization of three marine fungi, including Emericellopsis atlantica sp. nov. with signatures of a generalist lifestyle and marine biomass degradation.</title>
        <authorList>
            <person name="Hagestad O.C."/>
            <person name="Hou L."/>
            <person name="Andersen J.H."/>
            <person name="Hansen E.H."/>
            <person name="Altermark B."/>
            <person name="Li C."/>
            <person name="Kuhnert E."/>
            <person name="Cox R.J."/>
            <person name="Crous P.W."/>
            <person name="Spatafora J.W."/>
            <person name="Lail K."/>
            <person name="Amirebrahimi M."/>
            <person name="Lipzen A."/>
            <person name="Pangilinan J."/>
            <person name="Andreopoulos W."/>
            <person name="Hayes R.D."/>
            <person name="Ng V."/>
            <person name="Grigoriev I.V."/>
            <person name="Jackson S.A."/>
            <person name="Sutton T.D.S."/>
            <person name="Dobson A.D.W."/>
            <person name="Rama T."/>
        </authorList>
    </citation>
    <scope>NUCLEOTIDE SEQUENCE</scope>
    <source>
        <strain evidence="4">TRa018bII</strain>
    </source>
</reference>
<feature type="compositionally biased region" description="Low complexity" evidence="2">
    <location>
        <begin position="798"/>
        <end position="809"/>
    </location>
</feature>